<name>A0A917J240_9BACT</name>
<reference evidence="3" key="1">
    <citation type="journal article" date="2014" name="Int. J. Syst. Evol. Microbiol.">
        <title>Complete genome sequence of Corynebacterium casei LMG S-19264T (=DSM 44701T), isolated from a smear-ripened cheese.</title>
        <authorList>
            <consortium name="US DOE Joint Genome Institute (JGI-PGF)"/>
            <person name="Walter F."/>
            <person name="Albersmeier A."/>
            <person name="Kalinowski J."/>
            <person name="Ruckert C."/>
        </authorList>
    </citation>
    <scope>NUCLEOTIDE SEQUENCE</scope>
    <source>
        <strain evidence="3">CGMCC 1.15290</strain>
    </source>
</reference>
<keyword evidence="4" id="KW-1185">Reference proteome</keyword>
<protein>
    <recommendedName>
        <fullName evidence="5">DUF4339 domain-containing protein</fullName>
    </recommendedName>
</protein>
<evidence type="ECO:0000256" key="1">
    <source>
        <dbReference type="SAM" id="MobiDB-lite"/>
    </source>
</evidence>
<keyword evidence="2" id="KW-1133">Transmembrane helix</keyword>
<feature type="region of interest" description="Disordered" evidence="1">
    <location>
        <begin position="241"/>
        <end position="298"/>
    </location>
</feature>
<evidence type="ECO:0008006" key="5">
    <source>
        <dbReference type="Google" id="ProtNLM"/>
    </source>
</evidence>
<comment type="caution">
    <text evidence="3">The sequence shown here is derived from an EMBL/GenBank/DDBJ whole genome shotgun (WGS) entry which is preliminary data.</text>
</comment>
<evidence type="ECO:0000313" key="3">
    <source>
        <dbReference type="EMBL" id="GGH71484.1"/>
    </source>
</evidence>
<proteinExistence type="predicted"/>
<accession>A0A917J240</accession>
<feature type="compositionally biased region" description="Polar residues" evidence="1">
    <location>
        <begin position="241"/>
        <end position="261"/>
    </location>
</feature>
<feature type="transmembrane region" description="Helical" evidence="2">
    <location>
        <begin position="201"/>
        <end position="220"/>
    </location>
</feature>
<dbReference type="EMBL" id="BMIB01000003">
    <property type="protein sequence ID" value="GGH71484.1"/>
    <property type="molecule type" value="Genomic_DNA"/>
</dbReference>
<feature type="compositionally biased region" description="Low complexity" evidence="1">
    <location>
        <begin position="139"/>
        <end position="165"/>
    </location>
</feature>
<dbReference type="Proteomes" id="UP000627292">
    <property type="component" value="Unassembled WGS sequence"/>
</dbReference>
<gene>
    <name evidence="3" type="ORF">GCM10011379_30870</name>
</gene>
<keyword evidence="2" id="KW-0472">Membrane</keyword>
<organism evidence="3 4">
    <name type="scientific">Filimonas zeae</name>
    <dbReference type="NCBI Taxonomy" id="1737353"/>
    <lineage>
        <taxon>Bacteria</taxon>
        <taxon>Pseudomonadati</taxon>
        <taxon>Bacteroidota</taxon>
        <taxon>Chitinophagia</taxon>
        <taxon>Chitinophagales</taxon>
        <taxon>Chitinophagaceae</taxon>
        <taxon>Filimonas</taxon>
    </lineage>
</organism>
<reference evidence="3" key="2">
    <citation type="submission" date="2020-09" db="EMBL/GenBank/DDBJ databases">
        <authorList>
            <person name="Sun Q."/>
            <person name="Zhou Y."/>
        </authorList>
    </citation>
    <scope>NUCLEOTIDE SEQUENCE</scope>
    <source>
        <strain evidence="3">CGMCC 1.15290</strain>
    </source>
</reference>
<sequence length="477" mass="51622">MIMSTYRLLRNNKEAGPFTREQLIGMGLKAYDLVWVDGKSAAWRYPSEIPELAAYAPAVEEQPFDRFYRRSPAPAQPAPKSKPRFRIKADWRKVEDAPVVPQSSAPADVPPAAPLYNQAATADEATVAPLRNPAPPAVQPQASPAVSTPVTNNNATTPSAAATAADTRVIPETRYSESLDSIKERYSNTVLQRNTTRKGNMLRYAAVVGLFPVLAAGIWIGTSWSNRNKLENVPAETAATVTGVPQSSAPASATADGSSPETAPVEETAPVHTLERSETPGNGQPAQEETTPAPPPRQIMVKNEAKPVQPSKNNNRVGQAAATVNTPLVRTAVNKTTMPAAQSTVLRPVAENKQPAIVNTPAPAPSQAYENTATASKNKINDYVAVKEEYEQVNENSRQVKLRVHNKSSIPLDLVVVDLQYYDASGRFKKGETLYVNNLSARDEITLDAPAAQNNQRVNYKVSLLSIEKKGIYLIAE</sequence>
<keyword evidence="2" id="KW-0812">Transmembrane</keyword>
<feature type="region of interest" description="Disordered" evidence="1">
    <location>
        <begin position="130"/>
        <end position="166"/>
    </location>
</feature>
<evidence type="ECO:0000313" key="4">
    <source>
        <dbReference type="Proteomes" id="UP000627292"/>
    </source>
</evidence>
<dbReference type="AlphaFoldDB" id="A0A917J240"/>
<evidence type="ECO:0000256" key="2">
    <source>
        <dbReference type="SAM" id="Phobius"/>
    </source>
</evidence>